<reference evidence="1 2" key="1">
    <citation type="journal article" date="2020" name="Cell">
        <title>Large-Scale Comparative Analyses of Tick Genomes Elucidate Their Genetic Diversity and Vector Capacities.</title>
        <authorList>
            <consortium name="Tick Genome and Microbiome Consortium (TIGMIC)"/>
            <person name="Jia N."/>
            <person name="Wang J."/>
            <person name="Shi W."/>
            <person name="Du L."/>
            <person name="Sun Y."/>
            <person name="Zhan W."/>
            <person name="Jiang J.F."/>
            <person name="Wang Q."/>
            <person name="Zhang B."/>
            <person name="Ji P."/>
            <person name="Bell-Sakyi L."/>
            <person name="Cui X.M."/>
            <person name="Yuan T.T."/>
            <person name="Jiang B.G."/>
            <person name="Yang W.F."/>
            <person name="Lam T.T."/>
            <person name="Chang Q.C."/>
            <person name="Ding S.J."/>
            <person name="Wang X.J."/>
            <person name="Zhu J.G."/>
            <person name="Ruan X.D."/>
            <person name="Zhao L."/>
            <person name="Wei J.T."/>
            <person name="Ye R.Z."/>
            <person name="Que T.C."/>
            <person name="Du C.H."/>
            <person name="Zhou Y.H."/>
            <person name="Cheng J.X."/>
            <person name="Dai P.F."/>
            <person name="Guo W.B."/>
            <person name="Han X.H."/>
            <person name="Huang E.J."/>
            <person name="Li L.F."/>
            <person name="Wei W."/>
            <person name="Gao Y.C."/>
            <person name="Liu J.Z."/>
            <person name="Shao H.Z."/>
            <person name="Wang X."/>
            <person name="Wang C.C."/>
            <person name="Yang T.C."/>
            <person name="Huo Q.B."/>
            <person name="Li W."/>
            <person name="Chen H.Y."/>
            <person name="Chen S.E."/>
            <person name="Zhou L.G."/>
            <person name="Ni X.B."/>
            <person name="Tian J.H."/>
            <person name="Sheng Y."/>
            <person name="Liu T."/>
            <person name="Pan Y.S."/>
            <person name="Xia L.Y."/>
            <person name="Li J."/>
            <person name="Zhao F."/>
            <person name="Cao W.C."/>
        </authorList>
    </citation>
    <scope>NUCLEOTIDE SEQUENCE [LARGE SCALE GENOMIC DNA]</scope>
    <source>
        <strain evidence="1">Iper-2018</strain>
    </source>
</reference>
<sequence>MHRNERTFPDWQKECLQLAQRSGRRHLVYSLPTSGGKTLVAEVLSLQELLLGSRSVLFVLPYVSLVQEKVRDLSPLAVDLGFLVEEYAGARGALPPVRRRQRCAVYVATIEKAHFLVDALTELGRLSELGLLVVDELHMLGDGSSRGATLESTLVKVKRVSGSTRIVGMSATLGNMEDLTTFLGADIFVGSFRPVELREYVKVDNSVVELVGGEFQQQTARALPKGSPEDPEHLSLLVGEVVPQHACLIFCPTKKNCESVALLLSRSLPRALKEHRGPEKESLLKALRAECGGRLCRVLRHTVPLGVAYHHSGLTLEERRLLEEAYSSGVLCCLACTSTLAAGVNLPAKRVVVRSPYTGTEFLTRSRYQQMCGRAGRAGLDSSGESILIVPPGQKDKVLSLLRAPMETCRSSLLQDNRLDMLLLSVIGLGVASTEAAAAEVLDSSLLALQLRQEGTDVGRVLAESLGRLRALGLLKGGSVLETSSLGRAAFKGCVDPARAQHLHAELWSSLEALSLRCHLHLLHLVAPRGTGAPPQLRIEPSQYYRHYMELGTEEQRAAQCLGIDEALVTRMAGGRALKAEERSLLERFQLTLQLNDLWHQCSVWDVAAKFGQPRGQVQALLASAAAFASALAHFCQELPELWAYRALLPDFAERLSHCASMELLPLLELPCVRKGRARQMHQAGLRSVRDVACTDPRDLMRLLAPIPFRVSQQVVSAAKLLLLKKAEDLQEEAEEVLVGMV</sequence>
<evidence type="ECO:0000313" key="2">
    <source>
        <dbReference type="Proteomes" id="UP000805193"/>
    </source>
</evidence>
<evidence type="ECO:0000313" key="1">
    <source>
        <dbReference type="EMBL" id="KAG0432782.1"/>
    </source>
</evidence>
<name>A0AC60QFG6_IXOPE</name>
<organism evidence="1 2">
    <name type="scientific">Ixodes persulcatus</name>
    <name type="common">Taiga tick</name>
    <dbReference type="NCBI Taxonomy" id="34615"/>
    <lineage>
        <taxon>Eukaryota</taxon>
        <taxon>Metazoa</taxon>
        <taxon>Ecdysozoa</taxon>
        <taxon>Arthropoda</taxon>
        <taxon>Chelicerata</taxon>
        <taxon>Arachnida</taxon>
        <taxon>Acari</taxon>
        <taxon>Parasitiformes</taxon>
        <taxon>Ixodida</taxon>
        <taxon>Ixodoidea</taxon>
        <taxon>Ixodidae</taxon>
        <taxon>Ixodinae</taxon>
        <taxon>Ixodes</taxon>
    </lineage>
</organism>
<proteinExistence type="predicted"/>
<protein>
    <submittedName>
        <fullName evidence="1">Uncharacterized protein</fullName>
    </submittedName>
</protein>
<comment type="caution">
    <text evidence="1">The sequence shown here is derived from an EMBL/GenBank/DDBJ whole genome shotgun (WGS) entry which is preliminary data.</text>
</comment>
<accession>A0AC60QFG6</accession>
<keyword evidence="2" id="KW-1185">Reference proteome</keyword>
<gene>
    <name evidence="1" type="ORF">HPB47_020516</name>
</gene>
<dbReference type="EMBL" id="JABSTQ010009117">
    <property type="protein sequence ID" value="KAG0432782.1"/>
    <property type="molecule type" value="Genomic_DNA"/>
</dbReference>
<dbReference type="Proteomes" id="UP000805193">
    <property type="component" value="Unassembled WGS sequence"/>
</dbReference>